<dbReference type="Pfam" id="PF00254">
    <property type="entry name" value="FKBP_C"/>
    <property type="match status" value="1"/>
</dbReference>
<dbReference type="Gene3D" id="3.10.50.40">
    <property type="match status" value="1"/>
</dbReference>
<keyword evidence="2" id="KW-0175">Coiled coil</keyword>
<evidence type="ECO:0000256" key="3">
    <source>
        <dbReference type="SAM" id="MobiDB-lite"/>
    </source>
</evidence>
<evidence type="ECO:0000259" key="4">
    <source>
        <dbReference type="PROSITE" id="PS50059"/>
    </source>
</evidence>
<dbReference type="EMBL" id="JAIFTH010000108">
    <property type="protein sequence ID" value="KAG9510627.1"/>
    <property type="molecule type" value="Genomic_DNA"/>
</dbReference>
<dbReference type="SUPFAM" id="SSF54534">
    <property type="entry name" value="FKBP-like"/>
    <property type="match status" value="1"/>
</dbReference>
<protein>
    <recommendedName>
        <fullName evidence="1">peptidylprolyl isomerase</fullName>
        <ecNumber evidence="1">5.2.1.8</ecNumber>
    </recommendedName>
</protein>
<dbReference type="GO" id="GO:0016853">
    <property type="term" value="F:isomerase activity"/>
    <property type="evidence" value="ECO:0007669"/>
    <property type="project" value="UniProtKB-KW"/>
</dbReference>
<feature type="compositionally biased region" description="Low complexity" evidence="3">
    <location>
        <begin position="1105"/>
        <end position="1114"/>
    </location>
</feature>
<dbReference type="PROSITE" id="PS50835">
    <property type="entry name" value="IG_LIKE"/>
    <property type="match status" value="2"/>
</dbReference>
<dbReference type="PANTHER" id="PTHR21261">
    <property type="entry name" value="BEAT PROTEIN"/>
    <property type="match status" value="1"/>
</dbReference>
<dbReference type="InterPro" id="IPR013151">
    <property type="entry name" value="Immunoglobulin_dom"/>
</dbReference>
<feature type="domain" description="PPIase FKBP-type" evidence="4">
    <location>
        <begin position="82"/>
        <end position="178"/>
    </location>
</feature>
<dbReference type="Gene3D" id="2.60.40.10">
    <property type="entry name" value="Immunoglobulins"/>
    <property type="match status" value="2"/>
</dbReference>
<dbReference type="InterPro" id="IPR003599">
    <property type="entry name" value="Ig_sub"/>
</dbReference>
<evidence type="ECO:0000256" key="1">
    <source>
        <dbReference type="PROSITE-ProRule" id="PRU00277"/>
    </source>
</evidence>
<dbReference type="InterPro" id="IPR036179">
    <property type="entry name" value="Ig-like_dom_sf"/>
</dbReference>
<dbReference type="InterPro" id="IPR001179">
    <property type="entry name" value="PPIase_FKBP_dom"/>
</dbReference>
<dbReference type="SMART" id="SM00028">
    <property type="entry name" value="TPR"/>
    <property type="match status" value="3"/>
</dbReference>
<dbReference type="SUPFAM" id="SSF48452">
    <property type="entry name" value="TPR-like"/>
    <property type="match status" value="1"/>
</dbReference>
<dbReference type="PANTHER" id="PTHR21261:SF15">
    <property type="entry name" value="BEATEN PATH IIIA, ISOFORM D-RELATED"/>
    <property type="match status" value="1"/>
</dbReference>
<evidence type="ECO:0000313" key="6">
    <source>
        <dbReference type="EMBL" id="KAG9510627.1"/>
    </source>
</evidence>
<feature type="region of interest" description="Disordered" evidence="3">
    <location>
        <begin position="1127"/>
        <end position="1148"/>
    </location>
</feature>
<evidence type="ECO:0000313" key="7">
    <source>
        <dbReference type="Proteomes" id="UP000825002"/>
    </source>
</evidence>
<feature type="domain" description="Ig-like" evidence="5">
    <location>
        <begin position="495"/>
        <end position="629"/>
    </location>
</feature>
<feature type="region of interest" description="Disordered" evidence="3">
    <location>
        <begin position="1082"/>
        <end position="1114"/>
    </location>
</feature>
<evidence type="ECO:0000259" key="5">
    <source>
        <dbReference type="PROSITE" id="PS50835"/>
    </source>
</evidence>
<feature type="coiled-coil region" evidence="2">
    <location>
        <begin position="335"/>
        <end position="362"/>
    </location>
</feature>
<dbReference type="Gene3D" id="1.25.40.10">
    <property type="entry name" value="Tetratricopeptide repeat domain"/>
    <property type="match status" value="1"/>
</dbReference>
<dbReference type="InterPro" id="IPR011990">
    <property type="entry name" value="TPR-like_helical_dom_sf"/>
</dbReference>
<keyword evidence="1 6" id="KW-0413">Isomerase</keyword>
<feature type="region of interest" description="Disordered" evidence="3">
    <location>
        <begin position="848"/>
        <end position="868"/>
    </location>
</feature>
<feature type="compositionally biased region" description="Polar residues" evidence="3">
    <location>
        <begin position="1129"/>
        <end position="1138"/>
    </location>
</feature>
<dbReference type="InterPro" id="IPR046357">
    <property type="entry name" value="PPIase_dom_sf"/>
</dbReference>
<comment type="caution">
    <text evidence="6">The sequence shown here is derived from an EMBL/GenBank/DDBJ whole genome shotgun (WGS) entry which is preliminary data.</text>
</comment>
<proteinExistence type="predicted"/>
<comment type="catalytic activity">
    <reaction evidence="1">
        <text>[protein]-peptidylproline (omega=180) = [protein]-peptidylproline (omega=0)</text>
        <dbReference type="Rhea" id="RHEA:16237"/>
        <dbReference type="Rhea" id="RHEA-COMP:10747"/>
        <dbReference type="Rhea" id="RHEA-COMP:10748"/>
        <dbReference type="ChEBI" id="CHEBI:83833"/>
        <dbReference type="ChEBI" id="CHEBI:83834"/>
        <dbReference type="EC" id="5.2.1.8"/>
    </reaction>
</comment>
<feature type="domain" description="Ig-like" evidence="5">
    <location>
        <begin position="394"/>
        <end position="484"/>
    </location>
</feature>
<name>A0ABQ7SB65_9ACAR</name>
<dbReference type="Pfam" id="PF00047">
    <property type="entry name" value="ig"/>
    <property type="match status" value="1"/>
</dbReference>
<feature type="compositionally biased region" description="Low complexity" evidence="3">
    <location>
        <begin position="554"/>
        <end position="570"/>
    </location>
</feature>
<dbReference type="InterPro" id="IPR013783">
    <property type="entry name" value="Ig-like_fold"/>
</dbReference>
<keyword evidence="1" id="KW-0697">Rotamase</keyword>
<gene>
    <name evidence="6" type="primary">FKBP6</name>
    <name evidence="6" type="ORF">GZH46_00823</name>
</gene>
<dbReference type="InterPro" id="IPR019734">
    <property type="entry name" value="TPR_rpt"/>
</dbReference>
<dbReference type="PROSITE" id="PS50059">
    <property type="entry name" value="FKBP_PPIASE"/>
    <property type="match status" value="1"/>
</dbReference>
<dbReference type="EC" id="5.2.1.8" evidence="1"/>
<feature type="region of interest" description="Disordered" evidence="3">
    <location>
        <begin position="554"/>
        <end position="574"/>
    </location>
</feature>
<keyword evidence="7" id="KW-1185">Reference proteome</keyword>
<dbReference type="Proteomes" id="UP000825002">
    <property type="component" value="Unassembled WGS sequence"/>
</dbReference>
<evidence type="ECO:0000256" key="2">
    <source>
        <dbReference type="SAM" id="Coils"/>
    </source>
</evidence>
<accession>A0ABQ7SB65</accession>
<organism evidence="6 7">
    <name type="scientific">Fragariocoptes setiger</name>
    <dbReference type="NCBI Taxonomy" id="1670756"/>
    <lineage>
        <taxon>Eukaryota</taxon>
        <taxon>Metazoa</taxon>
        <taxon>Ecdysozoa</taxon>
        <taxon>Arthropoda</taxon>
        <taxon>Chelicerata</taxon>
        <taxon>Arachnida</taxon>
        <taxon>Acari</taxon>
        <taxon>Acariformes</taxon>
        <taxon>Trombidiformes</taxon>
        <taxon>Prostigmata</taxon>
        <taxon>Eupodina</taxon>
        <taxon>Eriophyoidea</taxon>
        <taxon>Phytoptidae</taxon>
        <taxon>Fragariocoptes</taxon>
    </lineage>
</organism>
<dbReference type="InterPro" id="IPR007110">
    <property type="entry name" value="Ig-like_dom"/>
</dbReference>
<dbReference type="SUPFAM" id="SSF48726">
    <property type="entry name" value="Immunoglobulin"/>
    <property type="match status" value="1"/>
</dbReference>
<feature type="region of interest" description="Disordered" evidence="3">
    <location>
        <begin position="644"/>
        <end position="685"/>
    </location>
</feature>
<reference evidence="6 7" key="1">
    <citation type="submission" date="2020-10" db="EMBL/GenBank/DDBJ databases">
        <authorList>
            <person name="Klimov P.B."/>
            <person name="Dyachkov S.M."/>
            <person name="Chetverikov P.E."/>
        </authorList>
    </citation>
    <scope>NUCLEOTIDE SEQUENCE [LARGE SCALE GENOMIC DNA]</scope>
    <source>
        <strain evidence="6">BMOC 18-1129-001#AD2665</strain>
        <tissue evidence="6">Entire mites</tissue>
    </source>
</reference>
<dbReference type="SMART" id="SM00409">
    <property type="entry name" value="IG"/>
    <property type="match status" value="2"/>
</dbReference>
<sequence>MINSSALDRVIAPEQRRQSYIELLCSNTIDEYETKQNPQVPLHREIHARYSNLGDFSTLIERLNLSAIIDGHVYKKLVSPGGTEVITQESAVIYDCACWCEGQKEPYDSTWLRRKAFLTDLNAGEVITGLQQLLLTMRKGEFCEGLISPEYGFGKGGVPPRIPKNATIFCVISVIRVYRDGFHVRQLLNFHQSSDDNNFKTCFKICDQARTAGNYYLSKDRCRLALARYKSAIDLLEGLTFKDEDQEKTANGLLRKLYTNCANACVKLKKPRQALSFCKLALDLDEKCLKTLWLYARAWEIRNDFDRALIYVRRALRIAGKDGREDEIKPFVSYEQRLREQMQRATEQHKELNRAMAQAVTRSITLMVIFTVLDIQQSNALSLKVVAPELVRIGEPMWLNCSYKLTADERFWQVKWFKDNKEFYKYDHASDKPRVIPVPGIQIWENKSHAGTVYLHKTDLSSEGEYRCEVGADPTFEVIKKTVNVKIYVLPIKGPKIDILDARDTSKLTTSDSHDMVYAIGDTIDLKCQTAPSKPAASLRWFINDREIPIPTSNASSSIDPISSSDGDLSTSGANSDGVKVSPISYNFHFKGILSSWSTLKFKLQKHQLVHGRVSFKCVATIRQEYSLDSKQLIVIMSSDGTSIASHSDDPHSAALSHRSYHHNNNNNYHHHNHHHSSQSTNLRRKDIDYSERLRRSMTSDPLENYAKLHHGPNAVNSDRIKHNNNIDNINMNDAYRFTTHEDAKRTSLVSREHALSAGQDVYDRGAAPRSTRTKRTSRLNDVENIMRQQQYHSDDITNNNNNEFVYYYENSDTTLGAKITGSDSGWRTGVDPFVNYVKATTDIEPDTGGGIAADETNMDRSTHGNNRLSTRNQSIKIMYTKERDTRRPTLNWPPMMAGRILIDSVSGSVGVASLSKLSSLSDTDLTHNDGLAVDSTTAYSSSSTDRIYDSRASHTVNNIYAPTATQKTADNYIADTKLFLEYMINQINCSCANGAIDTQLAWYINDESLDWLDTRHYASKVSSDHRQTLITIGFQQVPIPMSPGTQQIANSVSGTQPIDNKKSSKPVTLSTVLAQYVHKPQLKSPHHRQQTQQQQLHSTVPSNQRQQQQALQHQTIRIKCRATHSQHLHSSSETITFDFNPPGQRTPGMALGRGQAHQIIQASSGLGSGAAASLRLTNNYSTQCSIVASLIATLLLVLGAQLSCLLPACSSRQIVG</sequence>